<keyword evidence="3" id="KW-1185">Reference proteome</keyword>
<dbReference type="Proteomes" id="UP000237889">
    <property type="component" value="Chromosome"/>
</dbReference>
<dbReference type="InterPro" id="IPR002539">
    <property type="entry name" value="MaoC-like_dom"/>
</dbReference>
<reference evidence="2 3" key="1">
    <citation type="submission" date="2018-03" db="EMBL/GenBank/DDBJ databases">
        <title>Genome sequencing of Phreatobacter sp.</title>
        <authorList>
            <person name="Kim S.-J."/>
            <person name="Heo J."/>
            <person name="Kwon S.-W."/>
        </authorList>
    </citation>
    <scope>NUCLEOTIDE SEQUENCE [LARGE SCALE GENOMIC DNA]</scope>
    <source>
        <strain evidence="2 3">S-12</strain>
    </source>
</reference>
<gene>
    <name evidence="2" type="ORF">C6569_05740</name>
</gene>
<name>A0A2S0N9J0_9HYPH</name>
<accession>A0A2S0N9J0</accession>
<feature type="domain" description="MaoC-like" evidence="1">
    <location>
        <begin position="18"/>
        <end position="131"/>
    </location>
</feature>
<organism evidence="2 3">
    <name type="scientific">Phreatobacter cathodiphilus</name>
    <dbReference type="NCBI Taxonomy" id="1868589"/>
    <lineage>
        <taxon>Bacteria</taxon>
        <taxon>Pseudomonadati</taxon>
        <taxon>Pseudomonadota</taxon>
        <taxon>Alphaproteobacteria</taxon>
        <taxon>Hyphomicrobiales</taxon>
        <taxon>Phreatobacteraceae</taxon>
        <taxon>Phreatobacter</taxon>
    </lineage>
</organism>
<evidence type="ECO:0000313" key="2">
    <source>
        <dbReference type="EMBL" id="AVO44601.1"/>
    </source>
</evidence>
<dbReference type="KEGG" id="phr:C6569_05740"/>
<dbReference type="SUPFAM" id="SSF54637">
    <property type="entry name" value="Thioesterase/thiol ester dehydrase-isomerase"/>
    <property type="match status" value="1"/>
</dbReference>
<dbReference type="RefSeq" id="WP_106747944.1">
    <property type="nucleotide sequence ID" value="NZ_CP027668.1"/>
</dbReference>
<dbReference type="PANTHER" id="PTHR43664">
    <property type="entry name" value="MONOAMINE OXIDASE-RELATED"/>
    <property type="match status" value="1"/>
</dbReference>
<evidence type="ECO:0000313" key="3">
    <source>
        <dbReference type="Proteomes" id="UP000237889"/>
    </source>
</evidence>
<protein>
    <submittedName>
        <fullName evidence="2">Acyl dehydratase</fullName>
    </submittedName>
</protein>
<dbReference type="Gene3D" id="3.10.129.10">
    <property type="entry name" value="Hotdog Thioesterase"/>
    <property type="match status" value="1"/>
</dbReference>
<dbReference type="InterPro" id="IPR052342">
    <property type="entry name" value="MCH/BMMD"/>
</dbReference>
<dbReference type="InterPro" id="IPR029069">
    <property type="entry name" value="HotDog_dom_sf"/>
</dbReference>
<proteinExistence type="predicted"/>
<dbReference type="OrthoDB" id="9796589at2"/>
<dbReference type="AlphaFoldDB" id="A0A2S0N9J0"/>
<dbReference type="PANTHER" id="PTHR43664:SF1">
    <property type="entry name" value="BETA-METHYLMALYL-COA DEHYDRATASE"/>
    <property type="match status" value="1"/>
</dbReference>
<dbReference type="Pfam" id="PF01575">
    <property type="entry name" value="MaoC_dehydratas"/>
    <property type="match status" value="1"/>
</dbReference>
<sequence length="161" mass="17597">MAETMQTVGLGLRWEDTPVGMKFRTIGRTITEADITLFVGVTGMVEVLFTNLEYLEEESLFAGKRLCPGALVYSFAEGLLMQSVVQGVGLSFLGMDLNVAGPTFAGDTIHVECEVVESRATRKPGRGIVKTVNRVVNQRGETVMTYSPTRLVKGRDYSPKS</sequence>
<evidence type="ECO:0000259" key="1">
    <source>
        <dbReference type="Pfam" id="PF01575"/>
    </source>
</evidence>
<dbReference type="EMBL" id="CP027668">
    <property type="protein sequence ID" value="AVO44601.1"/>
    <property type="molecule type" value="Genomic_DNA"/>
</dbReference>